<dbReference type="Proteomes" id="UP000199208">
    <property type="component" value="Unassembled WGS sequence"/>
</dbReference>
<evidence type="ECO:0000256" key="8">
    <source>
        <dbReference type="ARBA" id="ARBA00023136"/>
    </source>
</evidence>
<evidence type="ECO:0000256" key="6">
    <source>
        <dbReference type="ARBA" id="ARBA00022989"/>
    </source>
</evidence>
<evidence type="ECO:0000256" key="5">
    <source>
        <dbReference type="ARBA" id="ARBA00022927"/>
    </source>
</evidence>
<keyword evidence="8 10" id="KW-0472">Membrane</keyword>
<dbReference type="InterPro" id="IPR030659">
    <property type="entry name" value="SecY_CS"/>
</dbReference>
<evidence type="ECO:0000256" key="1">
    <source>
        <dbReference type="ARBA" id="ARBA00004141"/>
    </source>
</evidence>
<feature type="transmembrane region" description="Helical" evidence="10">
    <location>
        <begin position="207"/>
        <end position="227"/>
    </location>
</feature>
<comment type="subunit">
    <text evidence="10">Component of the Sec protein translocase complex. Heterotrimer consisting of SecY, SecE and SecG subunits. The heterotrimers can form oligomers, although 1 heterotrimer is thought to be able to translocate proteins. Interacts with the ribosome. Interacts with SecDF, and other proteins may be involved. Interacts with SecA.</text>
</comment>
<dbReference type="PANTHER" id="PTHR10906">
    <property type="entry name" value="SECY/SEC61-ALPHA FAMILY MEMBER"/>
    <property type="match status" value="1"/>
</dbReference>
<accession>A0A1G5S6C3</accession>
<dbReference type="PIRSF" id="PIRSF004557">
    <property type="entry name" value="SecY"/>
    <property type="match status" value="1"/>
</dbReference>
<evidence type="ECO:0000256" key="2">
    <source>
        <dbReference type="ARBA" id="ARBA00005751"/>
    </source>
</evidence>
<dbReference type="Pfam" id="PF00344">
    <property type="entry name" value="SecY"/>
    <property type="match status" value="1"/>
</dbReference>
<reference evidence="12 13" key="1">
    <citation type="submission" date="2016-10" db="EMBL/GenBank/DDBJ databases">
        <authorList>
            <person name="de Groot N.N."/>
        </authorList>
    </citation>
    <scope>NUCLEOTIDE SEQUENCE [LARGE SCALE GENOMIC DNA]</scope>
    <source>
        <strain evidence="12 13">DSM 2784</strain>
    </source>
</reference>
<dbReference type="AlphaFoldDB" id="A0A1G5S6C3"/>
<dbReference type="InterPro" id="IPR026593">
    <property type="entry name" value="SecY"/>
</dbReference>
<dbReference type="EMBL" id="FMWL01000026">
    <property type="protein sequence ID" value="SCZ81905.1"/>
    <property type="molecule type" value="Genomic_DNA"/>
</dbReference>
<keyword evidence="10" id="KW-1003">Cell membrane</keyword>
<dbReference type="STRING" id="1120920.SAMN03080599_03151"/>
<dbReference type="NCBIfam" id="TIGR00967">
    <property type="entry name" value="3a0501s007"/>
    <property type="match status" value="1"/>
</dbReference>
<comment type="caution">
    <text evidence="10">Lacks conserved residue(s) required for the propagation of feature annotation.</text>
</comment>
<feature type="transmembrane region" description="Helical" evidence="10">
    <location>
        <begin position="114"/>
        <end position="133"/>
    </location>
</feature>
<evidence type="ECO:0000313" key="13">
    <source>
        <dbReference type="Proteomes" id="UP000199208"/>
    </source>
</evidence>
<keyword evidence="3 10" id="KW-0813">Transport</keyword>
<dbReference type="Gene3D" id="1.10.3370.10">
    <property type="entry name" value="SecY subunit domain"/>
    <property type="match status" value="1"/>
</dbReference>
<dbReference type="GO" id="GO:0005886">
    <property type="term" value="C:plasma membrane"/>
    <property type="evidence" value="ECO:0007669"/>
    <property type="project" value="UniProtKB-SubCell"/>
</dbReference>
<feature type="transmembrane region" description="Helical" evidence="10">
    <location>
        <begin position="18"/>
        <end position="39"/>
    </location>
</feature>
<sequence length="421" mass="46224">MLSTLVNAWKIPDLKKRILYTLMMLVVFRLGSAIPVPGIDKTQLASLFANDSGFLGFFNLISGGAFKNFTIFALGISPYITASIIVNLLQIAFPDSVGAMAKEGEEGKKKLAQYTRYGTVVLALIQATGWSIGLFRPAYINDTPLSIAISVIVLTAGTAFLMYLGEKITENGIGNGISLFIFAGILARVPQSTVTTVLRFLDGQLSIFSILLFVVIALLIIVGIIYIQEGTRKIPVQYAKRVVGRKMYGGQTSYIPMKVNQSGVIPIIFAVSLLMFPMTIAQFFPESSFYEFLRLNFGQSSIIYNILYALLIIFFTYFYTSVIFNPIEVADNMKRNGGFIPGIRPGKPTSEYLERTMSRITIAGAVFLAFIAVLPNIILGFGSLNLAFGGTSLLIAVGVSLETMKQIEAQMVMRHYQGFLK</sequence>
<comment type="subcellular location">
    <subcellularLocation>
        <location evidence="10">Cell membrane</location>
        <topology evidence="10">Multi-pass membrane protein</topology>
    </subcellularLocation>
    <subcellularLocation>
        <location evidence="1">Membrane</location>
        <topology evidence="1">Multi-pass membrane protein</topology>
    </subcellularLocation>
</comment>
<feature type="transmembrane region" description="Helical" evidence="10">
    <location>
        <begin position="263"/>
        <end position="284"/>
    </location>
</feature>
<evidence type="ECO:0000256" key="9">
    <source>
        <dbReference type="ARBA" id="ARBA00039733"/>
    </source>
</evidence>
<feature type="transmembrane region" description="Helical" evidence="10">
    <location>
        <begin position="145"/>
        <end position="165"/>
    </location>
</feature>
<keyword evidence="5 10" id="KW-0653">Protein transport</keyword>
<comment type="similarity">
    <text evidence="2 10 11">Belongs to the SecY/SEC61-alpha family.</text>
</comment>
<protein>
    <recommendedName>
        <fullName evidence="9 10">Protein translocase subunit SecY</fullName>
    </recommendedName>
</protein>
<feature type="transmembrane region" description="Helical" evidence="10">
    <location>
        <begin position="304"/>
        <end position="325"/>
    </location>
</feature>
<keyword evidence="13" id="KW-1185">Reference proteome</keyword>
<evidence type="ECO:0000256" key="7">
    <source>
        <dbReference type="ARBA" id="ARBA00023010"/>
    </source>
</evidence>
<evidence type="ECO:0000256" key="3">
    <source>
        <dbReference type="ARBA" id="ARBA00022448"/>
    </source>
</evidence>
<evidence type="ECO:0000313" key="12">
    <source>
        <dbReference type="EMBL" id="SCZ81905.1"/>
    </source>
</evidence>
<feature type="transmembrane region" description="Helical" evidence="10">
    <location>
        <begin position="177"/>
        <end position="201"/>
    </location>
</feature>
<dbReference type="SUPFAM" id="SSF103491">
    <property type="entry name" value="Preprotein translocase SecY subunit"/>
    <property type="match status" value="1"/>
</dbReference>
<dbReference type="PROSITE" id="PS00756">
    <property type="entry name" value="SECY_2"/>
    <property type="match status" value="1"/>
</dbReference>
<keyword evidence="4 10" id="KW-0812">Transmembrane</keyword>
<dbReference type="GO" id="GO:0043952">
    <property type="term" value="P:protein transport by the Sec complex"/>
    <property type="evidence" value="ECO:0007669"/>
    <property type="project" value="UniProtKB-UniRule"/>
</dbReference>
<evidence type="ECO:0000256" key="11">
    <source>
        <dbReference type="RuleBase" id="RU004349"/>
    </source>
</evidence>
<evidence type="ECO:0000256" key="4">
    <source>
        <dbReference type="ARBA" id="ARBA00022692"/>
    </source>
</evidence>
<keyword evidence="6 10" id="KW-1133">Transmembrane helix</keyword>
<evidence type="ECO:0000256" key="10">
    <source>
        <dbReference type="HAMAP-Rule" id="MF_01465"/>
    </source>
</evidence>
<dbReference type="OrthoDB" id="9809248at2"/>
<dbReference type="GO" id="GO:0006605">
    <property type="term" value="P:protein targeting"/>
    <property type="evidence" value="ECO:0007669"/>
    <property type="project" value="UniProtKB-UniRule"/>
</dbReference>
<comment type="function">
    <text evidence="10">The central subunit of the protein translocation channel SecYEG. Consists of two halves formed by TMs 1-5 and 6-10. These two domains form a lateral gate at the front which open onto the bilayer between TMs 2 and 7, and are clamped together by SecE at the back. The channel is closed by both a pore ring composed of hydrophobic SecY resides and a short helix (helix 2A) on the extracellular side of the membrane which forms a plug. The plug probably moves laterally to allow the channel to open. The ring and the pore may move independently.</text>
</comment>
<dbReference type="RefSeq" id="WP_092593178.1">
    <property type="nucleotide sequence ID" value="NZ_FMWL01000026.1"/>
</dbReference>
<keyword evidence="7 10" id="KW-0811">Translocation</keyword>
<dbReference type="InterPro" id="IPR023201">
    <property type="entry name" value="SecY_dom_sf"/>
</dbReference>
<proteinExistence type="inferred from homology"/>
<dbReference type="HAMAP" id="MF_01465">
    <property type="entry name" value="SecY"/>
    <property type="match status" value="1"/>
</dbReference>
<name>A0A1G5S6C3_9FIRM</name>
<dbReference type="GO" id="GO:0065002">
    <property type="term" value="P:intracellular protein transmembrane transport"/>
    <property type="evidence" value="ECO:0007669"/>
    <property type="project" value="UniProtKB-UniRule"/>
</dbReference>
<organism evidence="12 13">
    <name type="scientific">Acidaminobacter hydrogenoformans DSM 2784</name>
    <dbReference type="NCBI Taxonomy" id="1120920"/>
    <lineage>
        <taxon>Bacteria</taxon>
        <taxon>Bacillati</taxon>
        <taxon>Bacillota</taxon>
        <taxon>Clostridia</taxon>
        <taxon>Peptostreptococcales</taxon>
        <taxon>Acidaminobacteraceae</taxon>
        <taxon>Acidaminobacter</taxon>
    </lineage>
</organism>
<feature type="transmembrane region" description="Helical" evidence="10">
    <location>
        <begin position="360"/>
        <end position="378"/>
    </location>
</feature>
<gene>
    <name evidence="10" type="primary">secY</name>
    <name evidence="12" type="ORF">SAMN03080599_03151</name>
</gene>
<dbReference type="PRINTS" id="PR00303">
    <property type="entry name" value="SECYTRNLCASE"/>
</dbReference>
<dbReference type="InterPro" id="IPR002208">
    <property type="entry name" value="SecY/SEC61-alpha"/>
</dbReference>
<dbReference type="FunFam" id="1.10.3370.10:FF:000001">
    <property type="entry name" value="Preprotein translocase subunit SecY"/>
    <property type="match status" value="1"/>
</dbReference>